<dbReference type="PANTHER" id="PTHR39328">
    <property type="entry name" value="BLL2871 PROTEIN"/>
    <property type="match status" value="1"/>
</dbReference>
<dbReference type="InterPro" id="IPR029055">
    <property type="entry name" value="Ntn_hydrolases_N"/>
</dbReference>
<name>A0A540VRD2_9GAMM</name>
<gene>
    <name evidence="1" type="ORF">FKY71_09180</name>
</gene>
<evidence type="ECO:0000313" key="1">
    <source>
        <dbReference type="EMBL" id="TQE99325.1"/>
    </source>
</evidence>
<dbReference type="Proteomes" id="UP000315400">
    <property type="component" value="Unassembled WGS sequence"/>
</dbReference>
<evidence type="ECO:0000313" key="2">
    <source>
        <dbReference type="Proteomes" id="UP000315400"/>
    </source>
</evidence>
<comment type="caution">
    <text evidence="1">The sequence shown here is derived from an EMBL/GenBank/DDBJ whole genome shotgun (WGS) entry which is preliminary data.</text>
</comment>
<dbReference type="Pfam" id="PF06267">
    <property type="entry name" value="DUF1028"/>
    <property type="match status" value="1"/>
</dbReference>
<proteinExistence type="predicted"/>
<protein>
    <submittedName>
        <fullName evidence="1">DUF1028 domain-containing protein</fullName>
    </submittedName>
</protein>
<dbReference type="PANTHER" id="PTHR39328:SF1">
    <property type="entry name" value="BLL2871 PROTEIN"/>
    <property type="match status" value="1"/>
</dbReference>
<organism evidence="1 2">
    <name type="scientific">Spiribacter salinus</name>
    <dbReference type="NCBI Taxonomy" id="1335746"/>
    <lineage>
        <taxon>Bacteria</taxon>
        <taxon>Pseudomonadati</taxon>
        <taxon>Pseudomonadota</taxon>
        <taxon>Gammaproteobacteria</taxon>
        <taxon>Chromatiales</taxon>
        <taxon>Ectothiorhodospiraceae</taxon>
        <taxon>Spiribacter</taxon>
    </lineage>
</organism>
<reference evidence="1 2" key="1">
    <citation type="submission" date="2019-06" db="EMBL/GenBank/DDBJ databases">
        <title>Metagenome assembled Genome of Spiribacter salinus SL48-SHIP from the microbial mat of Salt Lake 48 (Novosibirsk region, Russia).</title>
        <authorList>
            <person name="Shipova A."/>
            <person name="Rozanov A.S."/>
            <person name="Bryanskaya A.V."/>
            <person name="Peltek S.E."/>
        </authorList>
    </citation>
    <scope>NUCLEOTIDE SEQUENCE [LARGE SCALE GENOMIC DNA]</scope>
    <source>
        <strain evidence="1">SL48-SHIP-2</strain>
    </source>
</reference>
<dbReference type="Gene3D" id="3.60.20.10">
    <property type="entry name" value="Glutamine Phosphoribosylpyrophosphate, subunit 1, domain 1"/>
    <property type="match status" value="1"/>
</dbReference>
<dbReference type="EMBL" id="VIFK01000071">
    <property type="protein sequence ID" value="TQE99325.1"/>
    <property type="molecule type" value="Genomic_DNA"/>
</dbReference>
<dbReference type="InterPro" id="IPR010430">
    <property type="entry name" value="DUF1028"/>
</dbReference>
<accession>A0A540VRD2</accession>
<dbReference type="SUPFAM" id="SSF56235">
    <property type="entry name" value="N-terminal nucleophile aminohydrolases (Ntn hydrolases)"/>
    <property type="match status" value="1"/>
</dbReference>
<sequence>MTYSIAARCPDTGAFGIAMTSSSICVPSRCAWVSDSGVIATQNVTDPQFGPLGLSLLVSGVGAQGVAQQLKTSTPYADWRQIAVVDRHGMTALHSGAHTLPTFSEAYAPNCVALGNLLVDTVVPHRMIECFNDNTRVELAERLLRVLEAGAAAGGEGGNERSAGLEVCAGLMWSDVDLRIDWDEAPLAALRGLWNRYRPQRGDFIQRAVDPEAAPSF</sequence>
<dbReference type="AlphaFoldDB" id="A0A540VRD2"/>